<dbReference type="Proteomes" id="UP001589700">
    <property type="component" value="Unassembled WGS sequence"/>
</dbReference>
<feature type="region of interest" description="Disordered" evidence="3">
    <location>
        <begin position="81"/>
        <end position="114"/>
    </location>
</feature>
<dbReference type="EMBL" id="JBHMDY010000001">
    <property type="protein sequence ID" value="MFB9258412.1"/>
    <property type="molecule type" value="Genomic_DNA"/>
</dbReference>
<feature type="compositionally biased region" description="Low complexity" evidence="3">
    <location>
        <begin position="90"/>
        <end position="109"/>
    </location>
</feature>
<dbReference type="PROSITE" id="PS50977">
    <property type="entry name" value="HTH_TETR_2"/>
    <property type="match status" value="1"/>
</dbReference>
<evidence type="ECO:0000313" key="5">
    <source>
        <dbReference type="EMBL" id="MFB9258412.1"/>
    </source>
</evidence>
<dbReference type="PANTHER" id="PTHR30055">
    <property type="entry name" value="HTH-TYPE TRANSCRIPTIONAL REGULATOR RUTR"/>
    <property type="match status" value="1"/>
</dbReference>
<dbReference type="InterPro" id="IPR050109">
    <property type="entry name" value="HTH-type_TetR-like_transc_reg"/>
</dbReference>
<dbReference type="PRINTS" id="PR00455">
    <property type="entry name" value="HTHTETR"/>
</dbReference>
<organism evidence="5 6">
    <name type="scientific">Dietzia aerolata</name>
    <dbReference type="NCBI Taxonomy" id="595984"/>
    <lineage>
        <taxon>Bacteria</taxon>
        <taxon>Bacillati</taxon>
        <taxon>Actinomycetota</taxon>
        <taxon>Actinomycetes</taxon>
        <taxon>Mycobacteriales</taxon>
        <taxon>Dietziaceae</taxon>
        <taxon>Dietzia</taxon>
    </lineage>
</organism>
<keyword evidence="1 2" id="KW-0238">DNA-binding</keyword>
<gene>
    <name evidence="5" type="ORF">ACFFVD_01175</name>
</gene>
<evidence type="ECO:0000256" key="2">
    <source>
        <dbReference type="PROSITE-ProRule" id="PRU00335"/>
    </source>
</evidence>
<feature type="domain" description="HTH tetR-type" evidence="4">
    <location>
        <begin position="13"/>
        <end position="73"/>
    </location>
</feature>
<keyword evidence="6" id="KW-1185">Reference proteome</keyword>
<accession>A0ABV5JLY9</accession>
<comment type="caution">
    <text evidence="5">The sequence shown here is derived from an EMBL/GenBank/DDBJ whole genome shotgun (WGS) entry which is preliminary data.</text>
</comment>
<dbReference type="Gene3D" id="1.10.357.10">
    <property type="entry name" value="Tetracycline Repressor, domain 2"/>
    <property type="match status" value="1"/>
</dbReference>
<name>A0ABV5JLY9_9ACTN</name>
<dbReference type="PANTHER" id="PTHR30055:SF226">
    <property type="entry name" value="HTH-TYPE TRANSCRIPTIONAL REGULATOR PKSA"/>
    <property type="match status" value="1"/>
</dbReference>
<dbReference type="InterPro" id="IPR009057">
    <property type="entry name" value="Homeodomain-like_sf"/>
</dbReference>
<evidence type="ECO:0000256" key="1">
    <source>
        <dbReference type="ARBA" id="ARBA00023125"/>
    </source>
</evidence>
<reference evidence="5 6" key="1">
    <citation type="submission" date="2024-09" db="EMBL/GenBank/DDBJ databases">
        <authorList>
            <person name="Sun Q."/>
            <person name="Mori K."/>
        </authorList>
    </citation>
    <scope>NUCLEOTIDE SEQUENCE [LARGE SCALE GENOMIC DNA]</scope>
    <source>
        <strain evidence="5 6">CCM 7659</strain>
    </source>
</reference>
<evidence type="ECO:0000259" key="4">
    <source>
        <dbReference type="PROSITE" id="PS50977"/>
    </source>
</evidence>
<dbReference type="InterPro" id="IPR001647">
    <property type="entry name" value="HTH_TetR"/>
</dbReference>
<protein>
    <submittedName>
        <fullName evidence="5">TetR/AcrR family transcriptional regulator</fullName>
    </submittedName>
</protein>
<dbReference type="RefSeq" id="WP_206682325.1">
    <property type="nucleotide sequence ID" value="NZ_JAALDM010000307.1"/>
</dbReference>
<sequence length="228" mass="24559">MPSPRRPKQERSVATRAKILEAAYGSLIERGYGATTVGEVQNRAGVARGTLLHHFPTRGALMAGVVEDIIERRLRVLTSVETDGGDDDNAAGNDGNDDNAAGNDVNDADNAARDRAHSAASWDDIVDLVWEELQGPPFTAALELWVASRTDPDLRQALIPLQERIFGTVHRNVTRLAGDDHPRAPMLVQFTIDLLTGAHLAGTLEPRVGSAAVVRAWKVAVRELAAHG</sequence>
<dbReference type="SUPFAM" id="SSF46689">
    <property type="entry name" value="Homeodomain-like"/>
    <property type="match status" value="1"/>
</dbReference>
<proteinExistence type="predicted"/>
<feature type="DNA-binding region" description="H-T-H motif" evidence="2">
    <location>
        <begin position="36"/>
        <end position="55"/>
    </location>
</feature>
<evidence type="ECO:0000313" key="6">
    <source>
        <dbReference type="Proteomes" id="UP001589700"/>
    </source>
</evidence>
<evidence type="ECO:0000256" key="3">
    <source>
        <dbReference type="SAM" id="MobiDB-lite"/>
    </source>
</evidence>
<dbReference type="Pfam" id="PF00440">
    <property type="entry name" value="TetR_N"/>
    <property type="match status" value="1"/>
</dbReference>